<accession>A0A914XKW0</accession>
<feature type="region of interest" description="Disordered" evidence="1">
    <location>
        <begin position="53"/>
        <end position="91"/>
    </location>
</feature>
<dbReference type="AlphaFoldDB" id="A0A914XKW0"/>
<feature type="region of interest" description="Disordered" evidence="1">
    <location>
        <begin position="296"/>
        <end position="322"/>
    </location>
</feature>
<feature type="compositionally biased region" description="Low complexity" evidence="1">
    <location>
        <begin position="155"/>
        <end position="165"/>
    </location>
</feature>
<dbReference type="WBParaSite" id="PSAMB.scaffold892size39221.g9430.t1">
    <property type="protein sequence ID" value="PSAMB.scaffold892size39221.g9430.t1"/>
    <property type="gene ID" value="PSAMB.scaffold892size39221.g9430"/>
</dbReference>
<dbReference type="Proteomes" id="UP000887566">
    <property type="component" value="Unplaced"/>
</dbReference>
<keyword evidence="2" id="KW-1185">Reference proteome</keyword>
<evidence type="ECO:0000256" key="1">
    <source>
        <dbReference type="SAM" id="MobiDB-lite"/>
    </source>
</evidence>
<feature type="compositionally biased region" description="Polar residues" evidence="1">
    <location>
        <begin position="182"/>
        <end position="195"/>
    </location>
</feature>
<protein>
    <submittedName>
        <fullName evidence="3">Uncharacterized protein</fullName>
    </submittedName>
</protein>
<evidence type="ECO:0000313" key="3">
    <source>
        <dbReference type="WBParaSite" id="PSAMB.scaffold892size39221.g9430.t1"/>
    </source>
</evidence>
<name>A0A914XKW0_9BILA</name>
<sequence>MARFNWRANASAASCGWPAAFCGQRRRPAVRFTLSSSTAAGAAVCARFSRSSRFPASPRVPSSPPWSPVSSPQVPKTSDASAMKAAVESTSPPAVAQATTATLKRSLSVNGDDTAVVVSAKVPKVESVDENKNGVIMTKLAPLSTGIGCGTSNESVKPSTASSSSVEMSHPVDPGHPPPSLFVQTSASTSTGVHPTSALGQQSILFGGGQSAGQATGLLAADPLRQALLASSNPAAAYAAAFSGLPTSAAGNYPFLSPPGFPQSFHGLLPPPFLHGQSPLGVPTSTAAAHGTQLPTASGLVRPAGSQSLAQTADPPAAASVKKRGKWCAVHVRIAWDISKNRFPAPKPGAVVSSSSFTSSTPSTSVADVKAGARITAPDKQRPPSSSRATPSRSSSAATPATAPSSSSMTSMHNGAATDAAATLNAMAAAAAACGLPTSYGQTVQTSQAAYFPSSSNPFLSGMGAAALFGGGGGGGHLVAGSSQASRMFESAGSFAPPNFANLTSGHLPPHLLSGGIPTSLSGQMPFSVSGMDALRMQIEQQQLLERLGIGPCRHLVPAGGVSAGQLGQLMGAGFPGFMGGGGGKAPMPFSNTLEQLARHKRDGPADLVNSTNR</sequence>
<feature type="region of interest" description="Disordered" evidence="1">
    <location>
        <begin position="150"/>
        <end position="195"/>
    </location>
</feature>
<feature type="region of interest" description="Disordered" evidence="1">
    <location>
        <begin position="349"/>
        <end position="413"/>
    </location>
</feature>
<proteinExistence type="predicted"/>
<organism evidence="2 3">
    <name type="scientific">Plectus sambesii</name>
    <dbReference type="NCBI Taxonomy" id="2011161"/>
    <lineage>
        <taxon>Eukaryota</taxon>
        <taxon>Metazoa</taxon>
        <taxon>Ecdysozoa</taxon>
        <taxon>Nematoda</taxon>
        <taxon>Chromadorea</taxon>
        <taxon>Plectida</taxon>
        <taxon>Plectina</taxon>
        <taxon>Plectoidea</taxon>
        <taxon>Plectidae</taxon>
        <taxon>Plectus</taxon>
    </lineage>
</organism>
<reference evidence="3" key="1">
    <citation type="submission" date="2022-11" db="UniProtKB">
        <authorList>
            <consortium name="WormBaseParasite"/>
        </authorList>
    </citation>
    <scope>IDENTIFICATION</scope>
</reference>
<evidence type="ECO:0000313" key="2">
    <source>
        <dbReference type="Proteomes" id="UP000887566"/>
    </source>
</evidence>
<feature type="compositionally biased region" description="Low complexity" evidence="1">
    <location>
        <begin position="383"/>
        <end position="408"/>
    </location>
</feature>
<feature type="compositionally biased region" description="Low complexity" evidence="1">
    <location>
        <begin position="351"/>
        <end position="366"/>
    </location>
</feature>